<dbReference type="CDD" id="cd02440">
    <property type="entry name" value="AdoMet_MTases"/>
    <property type="match status" value="1"/>
</dbReference>
<evidence type="ECO:0000259" key="1">
    <source>
        <dbReference type="Pfam" id="PF13649"/>
    </source>
</evidence>
<reference evidence="2 3" key="1">
    <citation type="submission" date="2019-10" db="EMBL/GenBank/DDBJ databases">
        <title>Taxonomy of Antarctic Massilia spp.: description of Massilia rubra sp. nov., Massilia aquatica sp. nov., Massilia mucilaginosa sp. nov., Massilia frigida sp. nov. isolated from streams, lakes and regoliths.</title>
        <authorList>
            <person name="Holochova P."/>
            <person name="Sedlacek I."/>
            <person name="Kralova S."/>
            <person name="Maslanova I."/>
            <person name="Busse H.-J."/>
            <person name="Stankova E."/>
            <person name="Vrbovska V."/>
            <person name="Kovarovic V."/>
            <person name="Bartak M."/>
            <person name="Svec P."/>
            <person name="Pantucek R."/>
        </authorList>
    </citation>
    <scope>NUCLEOTIDE SEQUENCE [LARGE SCALE GENOMIC DNA]</scope>
    <source>
        <strain evidence="2 3">CCM 8694</strain>
    </source>
</reference>
<dbReference type="GO" id="GO:0008168">
    <property type="term" value="F:methyltransferase activity"/>
    <property type="evidence" value="ECO:0007669"/>
    <property type="project" value="UniProtKB-KW"/>
</dbReference>
<proteinExistence type="predicted"/>
<dbReference type="Proteomes" id="UP000610594">
    <property type="component" value="Unassembled WGS sequence"/>
</dbReference>
<evidence type="ECO:0000313" key="2">
    <source>
        <dbReference type="EMBL" id="NHZ64914.1"/>
    </source>
</evidence>
<keyword evidence="2" id="KW-0808">Transferase</keyword>
<dbReference type="GO" id="GO:0032259">
    <property type="term" value="P:methylation"/>
    <property type="evidence" value="ECO:0007669"/>
    <property type="project" value="UniProtKB-KW"/>
</dbReference>
<name>A0ABX0N478_9BURK</name>
<accession>A0ABX0N478</accession>
<dbReference type="SUPFAM" id="SSF49785">
    <property type="entry name" value="Galactose-binding domain-like"/>
    <property type="match status" value="1"/>
</dbReference>
<gene>
    <name evidence="2" type="ORF">F1735_21870</name>
</gene>
<dbReference type="SUPFAM" id="SSF53335">
    <property type="entry name" value="S-adenosyl-L-methionine-dependent methyltransferases"/>
    <property type="match status" value="1"/>
</dbReference>
<sequence length="775" mass="84024">MIKVPSNIAPGCACRQSSVDPQAVSAGADTAVNGNKTGQAAFTTCNEAAPWWQIDLEHVAALDSVVVYNWDVIGLPYSEAGRRRARFLQAWTSVDGENWQLMHDRRDNNASAASFGGIHNGPLCIVLDRASWRYVKLTLAGGGILQLDEVEVYAIVERDADASLREMLQCAADLSFAMARRILQALPFAATALPAHIARLGISLNHFSTAFVAHLLVETHQGEAALQLLIGLLPTPQAGGAGTPAGASAPQLSIDIAPHPLQEHSGSTQAAALVPPAALALVAAWPQALLAVQAGGQGVAYLLERDEARLLCHGGTLCGPAHLYRVLEKLFSRHPGLERVYAAEVMEAAETGGYHQKTRTGDGIVLDLTPGMASGALANATPELHAAIGAMETGISQMQLRITRAADLDPAVYWLAIDAAMPGGAGMPWDTLQAHTSLVELRSASGLLASALCLEHDADCHLLACQAGPQAAGQDGEGLLDLLEWRLAGDLARRGLRHLHLHCRDAASHRRFGACTRARYTFCFLRQGERSRAARVRTALALGQQPARIEADLECALDTWLGADFEPTLQVDFDAIVENAVLGTDSHARRYQATMHDAFFMMMAHIPFDASTIFVDVGCGKGKMLYYAYRLGYRSCLGMEISSALLLQARANFERLCLPLQIRLRQRDASRLPLEELSGLSLFYLANPFGEEIMDAFLRSLVESQRREPRTLRIVYCVAMVEAPFAVHGFTAIKVFDTGIDHWRFPRSLIYERRSAEHAMPDLGVAQCVQQVSRD</sequence>
<dbReference type="PANTHER" id="PTHR45713">
    <property type="entry name" value="FTP DOMAIN-CONTAINING PROTEIN"/>
    <property type="match status" value="1"/>
</dbReference>
<protein>
    <submittedName>
        <fullName evidence="2">Methyltransferase domain-containing protein</fullName>
    </submittedName>
</protein>
<keyword evidence="2" id="KW-0489">Methyltransferase</keyword>
<dbReference type="PANTHER" id="PTHR45713:SF6">
    <property type="entry name" value="F5_8 TYPE C DOMAIN-CONTAINING PROTEIN"/>
    <property type="match status" value="1"/>
</dbReference>
<dbReference type="InterPro" id="IPR029063">
    <property type="entry name" value="SAM-dependent_MTases_sf"/>
</dbReference>
<comment type="caution">
    <text evidence="2">The sequence shown here is derived from an EMBL/GenBank/DDBJ whole genome shotgun (WGS) entry which is preliminary data.</text>
</comment>
<dbReference type="EMBL" id="WHJF01000066">
    <property type="protein sequence ID" value="NHZ64914.1"/>
    <property type="molecule type" value="Genomic_DNA"/>
</dbReference>
<dbReference type="Gene3D" id="2.60.120.260">
    <property type="entry name" value="Galactose-binding domain-like"/>
    <property type="match status" value="1"/>
</dbReference>
<dbReference type="Gene3D" id="3.40.50.150">
    <property type="entry name" value="Vaccinia Virus protein VP39"/>
    <property type="match status" value="1"/>
</dbReference>
<dbReference type="RefSeq" id="WP_167238931.1">
    <property type="nucleotide sequence ID" value="NZ_WHJF01000066.1"/>
</dbReference>
<dbReference type="Pfam" id="PF13649">
    <property type="entry name" value="Methyltransf_25"/>
    <property type="match status" value="1"/>
</dbReference>
<organism evidence="2 3">
    <name type="scientific">Massilia genomosp. 1</name>
    <dbReference type="NCBI Taxonomy" id="2609280"/>
    <lineage>
        <taxon>Bacteria</taxon>
        <taxon>Pseudomonadati</taxon>
        <taxon>Pseudomonadota</taxon>
        <taxon>Betaproteobacteria</taxon>
        <taxon>Burkholderiales</taxon>
        <taxon>Oxalobacteraceae</taxon>
        <taxon>Telluria group</taxon>
        <taxon>Massilia</taxon>
    </lineage>
</organism>
<dbReference type="InterPro" id="IPR051941">
    <property type="entry name" value="BG_Antigen-Binding_Lectin"/>
</dbReference>
<dbReference type="InterPro" id="IPR041698">
    <property type="entry name" value="Methyltransf_25"/>
</dbReference>
<keyword evidence="3" id="KW-1185">Reference proteome</keyword>
<evidence type="ECO:0000313" key="3">
    <source>
        <dbReference type="Proteomes" id="UP000610594"/>
    </source>
</evidence>
<dbReference type="InterPro" id="IPR008979">
    <property type="entry name" value="Galactose-bd-like_sf"/>
</dbReference>
<feature type="domain" description="Methyltransferase" evidence="1">
    <location>
        <begin position="615"/>
        <end position="676"/>
    </location>
</feature>